<evidence type="ECO:0000313" key="5">
    <source>
        <dbReference type="WBParaSite" id="SRDH1_91850.3"/>
    </source>
</evidence>
<protein>
    <recommendedName>
        <fullName evidence="1">UBC core domain-containing protein</fullName>
    </recommendedName>
</protein>
<dbReference type="Pfam" id="PF00179">
    <property type="entry name" value="UQ_con"/>
    <property type="match status" value="1"/>
</dbReference>
<reference evidence="3 4" key="2">
    <citation type="submission" date="2023-11" db="UniProtKB">
        <authorList>
            <consortium name="WormBaseParasite"/>
        </authorList>
    </citation>
    <scope>IDENTIFICATION</scope>
</reference>
<dbReference type="SMART" id="SM00212">
    <property type="entry name" value="UBCc"/>
    <property type="match status" value="1"/>
</dbReference>
<dbReference type="WBParaSite" id="SRDH1_91850.2">
    <property type="protein sequence ID" value="SRDH1_91850.2"/>
    <property type="gene ID" value="SRDH1_91850"/>
</dbReference>
<dbReference type="PROSITE" id="PS50127">
    <property type="entry name" value="UBC_2"/>
    <property type="match status" value="1"/>
</dbReference>
<dbReference type="Proteomes" id="UP000050792">
    <property type="component" value="Unassembled WGS sequence"/>
</dbReference>
<evidence type="ECO:0000259" key="1">
    <source>
        <dbReference type="PROSITE" id="PS50127"/>
    </source>
</evidence>
<dbReference type="AlphaFoldDB" id="A0AA85GGF9"/>
<dbReference type="WBParaSite" id="SRDH1_91850.3">
    <property type="protein sequence ID" value="SRDH1_91850.3"/>
    <property type="gene ID" value="SRDH1_91850"/>
</dbReference>
<accession>A0AA85GGF9</accession>
<evidence type="ECO:0000313" key="2">
    <source>
        <dbReference type="Proteomes" id="UP000050792"/>
    </source>
</evidence>
<name>A0AA85GGF9_9TREM</name>
<organism evidence="2 5">
    <name type="scientific">Schistosoma rodhaini</name>
    <dbReference type="NCBI Taxonomy" id="6188"/>
    <lineage>
        <taxon>Eukaryota</taxon>
        <taxon>Metazoa</taxon>
        <taxon>Spiralia</taxon>
        <taxon>Lophotrochozoa</taxon>
        <taxon>Platyhelminthes</taxon>
        <taxon>Trematoda</taxon>
        <taxon>Digenea</taxon>
        <taxon>Strigeidida</taxon>
        <taxon>Schistosomatoidea</taxon>
        <taxon>Schistosomatidae</taxon>
        <taxon>Schistosoma</taxon>
    </lineage>
</organism>
<evidence type="ECO:0000313" key="3">
    <source>
        <dbReference type="WBParaSite" id="SRDH1_91850.1"/>
    </source>
</evidence>
<dbReference type="InterPro" id="IPR050113">
    <property type="entry name" value="Ub_conjugating_enzyme"/>
</dbReference>
<dbReference type="Gene3D" id="3.10.110.10">
    <property type="entry name" value="Ubiquitin Conjugating Enzyme"/>
    <property type="match status" value="1"/>
</dbReference>
<keyword evidence="2" id="KW-1185">Reference proteome</keyword>
<evidence type="ECO:0000313" key="4">
    <source>
        <dbReference type="WBParaSite" id="SRDH1_91850.2"/>
    </source>
</evidence>
<proteinExistence type="predicted"/>
<dbReference type="InterPro" id="IPR000608">
    <property type="entry name" value="UBC"/>
</dbReference>
<sequence>MLNQGYHILAELTLLKLKNLSGVIVRPCENDPLKWLGIISVRSGYYFGGVFDFVLSLPDDFPSTKLPKLYLSKEFYHPHVDWITGEVSVYTEFPIWNPEKHHIWHILHYFKRLLTSPTSIMVSALAEQTACIKNMRDMKYANPEAANALIHHPEEFDTRAKGCVTKLSVWTQPSQVIPSLNLSGWMSDSILNDARDLLQVIVKIFIEKTFIVIATKNVIFLSTYKFRSVPYGAGVHPGIELTSILSEIFDYQEWKL</sequence>
<dbReference type="CDD" id="cd23814">
    <property type="entry name" value="UEV_AKTIP"/>
    <property type="match status" value="1"/>
</dbReference>
<dbReference type="InterPro" id="IPR016135">
    <property type="entry name" value="UBQ-conjugating_enzyme/RWD"/>
</dbReference>
<feature type="domain" description="UBC core" evidence="1">
    <location>
        <begin position="3"/>
        <end position="169"/>
    </location>
</feature>
<dbReference type="WBParaSite" id="SRDH1_91850.1">
    <property type="protein sequence ID" value="SRDH1_91850.1"/>
    <property type="gene ID" value="SRDH1_91850"/>
</dbReference>
<dbReference type="SUPFAM" id="SSF54495">
    <property type="entry name" value="UBC-like"/>
    <property type="match status" value="1"/>
</dbReference>
<dbReference type="PANTHER" id="PTHR24067">
    <property type="entry name" value="UBIQUITIN-CONJUGATING ENZYME E2"/>
    <property type="match status" value="1"/>
</dbReference>
<reference evidence="2" key="1">
    <citation type="submission" date="2022-06" db="EMBL/GenBank/DDBJ databases">
        <authorList>
            <person name="Berger JAMES D."/>
            <person name="Berger JAMES D."/>
        </authorList>
    </citation>
    <scope>NUCLEOTIDE SEQUENCE [LARGE SCALE GENOMIC DNA]</scope>
</reference>